<dbReference type="HOGENOM" id="CLU_600089_0_0_1"/>
<dbReference type="OrthoDB" id="3366916at2759"/>
<feature type="compositionally biased region" description="Basic and acidic residues" evidence="1">
    <location>
        <begin position="212"/>
        <end position="222"/>
    </location>
</feature>
<accession>W3VV67</accession>
<evidence type="ECO:0000256" key="1">
    <source>
        <dbReference type="SAM" id="MobiDB-lite"/>
    </source>
</evidence>
<dbReference type="PANTHER" id="PTHR34117:SF1">
    <property type="entry name" value="STYLE CELL-CYCLE INHIBITOR 1"/>
    <property type="match status" value="1"/>
</dbReference>
<dbReference type="Proteomes" id="UP000019462">
    <property type="component" value="Unassembled WGS sequence"/>
</dbReference>
<sequence length="456" mass="49054">MDGSTFMAGSTSSGCGGTKPALPQRSRRRSMVGEARPTRFDAPPLPGMVASSSMPQLDKRSSTSHVVSVVAPLRIADKKRSSTISITASASCTPTMPQKSRFRSSVDSHTKSPPGPSGAADDSTESSPSSIATSLADGELGRAYTHDAVFTHNVAKHARKRSSLAAVPMGISRSHQEMIDDSPGTFHRTEAAGLFDSVRGLMHDLQLDIGRDDAKSKPEAGQDLRSWLASPQRTEPCSAPAINVTTDTPESSPQAIPPKADGSAAGGSEGTSPRPGGLWGFLRTPSPLPMRTSTASSYSSTSSFIASDPTASSTLSLFSNLLGRSTPETSSPEEAPVRLARTRVDEEKLAHLMISCADTRHVLKTECDPAKLRDTGLRLEKAWRDQLQEAGALRTKLAVAQDTVEDLEDENRQLRKQIAQLAEIIVEREEQLRNAEQQRNEPVERNKQLEQQYQST</sequence>
<feature type="compositionally biased region" description="Polar residues" evidence="1">
    <location>
        <begin position="92"/>
        <end position="103"/>
    </location>
</feature>
<keyword evidence="3" id="KW-1185">Reference proteome</keyword>
<feature type="region of interest" description="Disordered" evidence="1">
    <location>
        <begin position="1"/>
        <end position="66"/>
    </location>
</feature>
<dbReference type="InterPro" id="IPR044688">
    <property type="entry name" value="SCI-1-like"/>
</dbReference>
<organism evidence="2 3">
    <name type="scientific">Moesziomyces aphidis</name>
    <name type="common">Pseudozyma aphidis</name>
    <dbReference type="NCBI Taxonomy" id="84754"/>
    <lineage>
        <taxon>Eukaryota</taxon>
        <taxon>Fungi</taxon>
        <taxon>Dikarya</taxon>
        <taxon>Basidiomycota</taxon>
        <taxon>Ustilaginomycotina</taxon>
        <taxon>Ustilaginomycetes</taxon>
        <taxon>Ustilaginales</taxon>
        <taxon>Ustilaginaceae</taxon>
        <taxon>Moesziomyces</taxon>
    </lineage>
</organism>
<feature type="region of interest" description="Disordered" evidence="1">
    <location>
        <begin position="433"/>
        <end position="456"/>
    </location>
</feature>
<gene>
    <name evidence="2" type="ORF">PaG_00124</name>
</gene>
<dbReference type="EMBL" id="AWNI01000001">
    <property type="protein sequence ID" value="ETS65390.1"/>
    <property type="molecule type" value="Genomic_DNA"/>
</dbReference>
<feature type="compositionally biased region" description="Basic and acidic residues" evidence="1">
    <location>
        <begin position="433"/>
        <end position="448"/>
    </location>
</feature>
<protein>
    <submittedName>
        <fullName evidence="2">Uncharacterized protein</fullName>
    </submittedName>
</protein>
<feature type="region of interest" description="Disordered" evidence="1">
    <location>
        <begin position="87"/>
        <end position="132"/>
    </location>
</feature>
<feature type="compositionally biased region" description="Polar residues" evidence="1">
    <location>
        <begin position="243"/>
        <end position="254"/>
    </location>
</feature>
<dbReference type="AlphaFoldDB" id="W3VV67"/>
<feature type="compositionally biased region" description="Low complexity" evidence="1">
    <location>
        <begin position="119"/>
        <end position="132"/>
    </location>
</feature>
<evidence type="ECO:0000313" key="3">
    <source>
        <dbReference type="Proteomes" id="UP000019462"/>
    </source>
</evidence>
<reference evidence="2 3" key="1">
    <citation type="journal article" date="2014" name="Genome Announc.">
        <title>Genome sequence of the basidiomycetous fungus Pseudozyma aphidis DSM70725, an efficient producer of biosurfactant mannosylerythritol lipids.</title>
        <authorList>
            <person name="Lorenz S."/>
            <person name="Guenther M."/>
            <person name="Grumaz C."/>
            <person name="Rupp S."/>
            <person name="Zibek S."/>
            <person name="Sohn K."/>
        </authorList>
    </citation>
    <scope>NUCLEOTIDE SEQUENCE [LARGE SCALE GENOMIC DNA]</scope>
    <source>
        <strain evidence="3">ATCC 32657 / CBS 517.83 / DSM 70725 / JCM 10318 / NBRC 10182 / NRRL Y-7954 / St-0401</strain>
    </source>
</reference>
<name>W3VV67_MOEAP</name>
<dbReference type="PANTHER" id="PTHR34117">
    <property type="entry name" value="STYLE CELL-CYCLE INHIBITOR 1"/>
    <property type="match status" value="1"/>
</dbReference>
<comment type="caution">
    <text evidence="2">The sequence shown here is derived from an EMBL/GenBank/DDBJ whole genome shotgun (WGS) entry which is preliminary data.</text>
</comment>
<evidence type="ECO:0000313" key="2">
    <source>
        <dbReference type="EMBL" id="ETS65390.1"/>
    </source>
</evidence>
<feature type="region of interest" description="Disordered" evidence="1">
    <location>
        <begin position="212"/>
        <end position="286"/>
    </location>
</feature>
<proteinExistence type="predicted"/>